<comment type="pathway">
    <text evidence="1">Cofactor biosynthesis; ubiquinone biosynthesis.</text>
</comment>
<dbReference type="NCBIfam" id="NF011991">
    <property type="entry name" value="PRK15447.1"/>
    <property type="match status" value="1"/>
</dbReference>
<proteinExistence type="inferred from homology"/>
<dbReference type="InterPro" id="IPR001539">
    <property type="entry name" value="Peptidase_U32"/>
</dbReference>
<sequence length="301" mass="32997">MNLTLGPVLFNWEAAAWRDFYFRIADEAPIDRVVLGEIVCSKRLPFYAEHLPVVLQRLAAAGKEVLLGSLVLVTLEREQRHIAELAATSPVMVEANDFSCLAHLIGRPHAIGPFINVYNRSTARFLAARGARRICLPPELPSTSIAAIAAAVDDVAFEVFAFGRIPLAISARCTHARLHGLSKDNCRFVCERDADGLVLETLDAEPFLAINGVQTLSHRCANLINELDELETMGIAACRLSPQRCDMVAVSRIFRDAMDHRIGPIEANAALAQIFPTAPFSNGFLHGQPGAAYREPDIRYG</sequence>
<dbReference type="InterPro" id="IPR043693">
    <property type="entry name" value="UbiV"/>
</dbReference>
<comment type="similarity">
    <text evidence="1">Belongs to the peptidase U32 family. UbiV subfamily.</text>
</comment>
<keyword evidence="1" id="KW-0831">Ubiquinone biosynthesis</keyword>
<feature type="binding site" evidence="1">
    <location>
        <position position="40"/>
    </location>
    <ligand>
        <name>[4Fe-4S] cluster</name>
        <dbReference type="ChEBI" id="CHEBI:49883"/>
    </ligand>
</feature>
<reference evidence="2" key="1">
    <citation type="journal article" date="2020" name="mSystems">
        <title>Genome- and Community-Level Interaction Insights into Carbon Utilization and Element Cycling Functions of Hydrothermarchaeota in Hydrothermal Sediment.</title>
        <authorList>
            <person name="Zhou Z."/>
            <person name="Liu Y."/>
            <person name="Xu W."/>
            <person name="Pan J."/>
            <person name="Luo Z.H."/>
            <person name="Li M."/>
        </authorList>
    </citation>
    <scope>NUCLEOTIDE SEQUENCE</scope>
    <source>
        <strain evidence="2">SpSt-997</strain>
    </source>
</reference>
<dbReference type="PANTHER" id="PTHR30217:SF11">
    <property type="entry name" value="UBIQUINONE BIOSYNTHESIS PROTEIN UBIV"/>
    <property type="match status" value="1"/>
</dbReference>
<dbReference type="GO" id="GO:0046872">
    <property type="term" value="F:metal ion binding"/>
    <property type="evidence" value="ECO:0007669"/>
    <property type="project" value="UniProtKB-KW"/>
</dbReference>
<dbReference type="PANTHER" id="PTHR30217">
    <property type="entry name" value="PEPTIDASE U32 FAMILY"/>
    <property type="match status" value="1"/>
</dbReference>
<dbReference type="Pfam" id="PF01136">
    <property type="entry name" value="Peptidase_U32"/>
    <property type="match status" value="1"/>
</dbReference>
<accession>A0A8J4M6B3</accession>
<feature type="binding site" evidence="1">
    <location>
        <position position="186"/>
    </location>
    <ligand>
        <name>[4Fe-4S] cluster</name>
        <dbReference type="ChEBI" id="CHEBI:49883"/>
    </ligand>
</feature>
<keyword evidence="1" id="KW-0004">4Fe-4S</keyword>
<feature type="binding site" evidence="1">
    <location>
        <position position="190"/>
    </location>
    <ligand>
        <name>[4Fe-4S] cluster</name>
        <dbReference type="ChEBI" id="CHEBI:49883"/>
    </ligand>
</feature>
<name>A0A8J4M6B3_9PROT</name>
<dbReference type="InterPro" id="IPR051454">
    <property type="entry name" value="RNA/ubiquinone_mod_enzymes"/>
</dbReference>
<dbReference type="HAMAP" id="MF_02233">
    <property type="entry name" value="UbiV"/>
    <property type="match status" value="1"/>
</dbReference>
<comment type="subunit">
    <text evidence="1">Forms a heterodimer with UbiU.</text>
</comment>
<dbReference type="AlphaFoldDB" id="A0A8J4M6B3"/>
<protein>
    <recommendedName>
        <fullName evidence="1">Ubiquinone biosynthesis protein UbiV</fullName>
    </recommendedName>
</protein>
<comment type="caution">
    <text evidence="2">The sequence shown here is derived from an EMBL/GenBank/DDBJ whole genome shotgun (WGS) entry which is preliminary data.</text>
</comment>
<dbReference type="EMBL" id="DTQM01000130">
    <property type="protein sequence ID" value="HGC42928.1"/>
    <property type="molecule type" value="Genomic_DNA"/>
</dbReference>
<keyword evidence="1" id="KW-0479">Metal-binding</keyword>
<keyword evidence="1" id="KW-0411">Iron-sulfur</keyword>
<keyword evidence="1" id="KW-0408">Iron</keyword>
<organism evidence="2">
    <name type="scientific">Acidicaldus sp</name>
    <dbReference type="NCBI Taxonomy" id="1872105"/>
    <lineage>
        <taxon>Bacteria</taxon>
        <taxon>Pseudomonadati</taxon>
        <taxon>Pseudomonadota</taxon>
        <taxon>Alphaproteobacteria</taxon>
        <taxon>Acetobacterales</taxon>
        <taxon>Acetobacteraceae</taxon>
        <taxon>Acidicaldus</taxon>
    </lineage>
</organism>
<feature type="binding site" evidence="1">
    <location>
        <position position="173"/>
    </location>
    <ligand>
        <name>[4Fe-4S] cluster</name>
        <dbReference type="ChEBI" id="CHEBI:49883"/>
    </ligand>
</feature>
<dbReference type="GO" id="GO:0006744">
    <property type="term" value="P:ubiquinone biosynthetic process"/>
    <property type="evidence" value="ECO:0007669"/>
    <property type="project" value="UniProtKB-UniRule"/>
</dbReference>
<gene>
    <name evidence="1" type="primary">ubiV</name>
    <name evidence="2" type="ORF">ENY07_06875</name>
</gene>
<comment type="function">
    <text evidence="1">Required for O(2)-independent ubiquinone (coenzyme Q) biosynthesis. Together with UbiU, is essential for the C6-hydroxylation reaction in the oxygen-independent ubiquinone biosynthesis pathway.</text>
</comment>
<dbReference type="UniPathway" id="UPA00232"/>
<comment type="cofactor">
    <cofactor evidence="1">
        <name>[4Fe-4S] cluster</name>
        <dbReference type="ChEBI" id="CHEBI:49883"/>
    </cofactor>
</comment>
<evidence type="ECO:0000256" key="1">
    <source>
        <dbReference type="HAMAP-Rule" id="MF_02233"/>
    </source>
</evidence>
<evidence type="ECO:0000313" key="2">
    <source>
        <dbReference type="EMBL" id="HGC42928.1"/>
    </source>
</evidence>
<dbReference type="GO" id="GO:0051539">
    <property type="term" value="F:4 iron, 4 sulfur cluster binding"/>
    <property type="evidence" value="ECO:0007669"/>
    <property type="project" value="UniProtKB-UniRule"/>
</dbReference>